<protein>
    <submittedName>
        <fullName evidence="1">Uncharacterized protein</fullName>
    </submittedName>
</protein>
<reference evidence="1" key="1">
    <citation type="submission" date="2018-05" db="EMBL/GenBank/DDBJ databases">
        <authorList>
            <person name="Lanie J.A."/>
            <person name="Ng W.-L."/>
            <person name="Kazmierczak K.M."/>
            <person name="Andrzejewski T.M."/>
            <person name="Davidsen T.M."/>
            <person name="Wayne K.J."/>
            <person name="Tettelin H."/>
            <person name="Glass J.I."/>
            <person name="Rusch D."/>
            <person name="Podicherti R."/>
            <person name="Tsui H.-C.T."/>
            <person name="Winkler M.E."/>
        </authorList>
    </citation>
    <scope>NUCLEOTIDE SEQUENCE</scope>
</reference>
<feature type="non-terminal residue" evidence="1">
    <location>
        <position position="30"/>
    </location>
</feature>
<sequence>MFDVYTKKFNKTEFWLCIAGGGEPTLWPHF</sequence>
<proteinExistence type="predicted"/>
<dbReference type="AlphaFoldDB" id="A0A382YFP7"/>
<gene>
    <name evidence="1" type="ORF">METZ01_LOCUS434663</name>
</gene>
<evidence type="ECO:0000313" key="1">
    <source>
        <dbReference type="EMBL" id="SVD81809.1"/>
    </source>
</evidence>
<name>A0A382YFP7_9ZZZZ</name>
<organism evidence="1">
    <name type="scientific">marine metagenome</name>
    <dbReference type="NCBI Taxonomy" id="408172"/>
    <lineage>
        <taxon>unclassified sequences</taxon>
        <taxon>metagenomes</taxon>
        <taxon>ecological metagenomes</taxon>
    </lineage>
</organism>
<dbReference type="EMBL" id="UINC01175271">
    <property type="protein sequence ID" value="SVD81809.1"/>
    <property type="molecule type" value="Genomic_DNA"/>
</dbReference>
<accession>A0A382YFP7</accession>